<name>A0ABR1UGN7_9PEZI</name>
<organism evidence="1 2">
    <name type="scientific">Apiospora saccharicola</name>
    <dbReference type="NCBI Taxonomy" id="335842"/>
    <lineage>
        <taxon>Eukaryota</taxon>
        <taxon>Fungi</taxon>
        <taxon>Dikarya</taxon>
        <taxon>Ascomycota</taxon>
        <taxon>Pezizomycotina</taxon>
        <taxon>Sordariomycetes</taxon>
        <taxon>Xylariomycetidae</taxon>
        <taxon>Amphisphaeriales</taxon>
        <taxon>Apiosporaceae</taxon>
        <taxon>Apiospora</taxon>
    </lineage>
</organism>
<reference evidence="1 2" key="1">
    <citation type="submission" date="2023-01" db="EMBL/GenBank/DDBJ databases">
        <title>Analysis of 21 Apiospora genomes using comparative genomics revels a genus with tremendous synthesis potential of carbohydrate active enzymes and secondary metabolites.</title>
        <authorList>
            <person name="Sorensen T."/>
        </authorList>
    </citation>
    <scope>NUCLEOTIDE SEQUENCE [LARGE SCALE GENOMIC DNA]</scope>
    <source>
        <strain evidence="1 2">CBS 83171</strain>
    </source>
</reference>
<keyword evidence="2" id="KW-1185">Reference proteome</keyword>
<dbReference type="EMBL" id="JAQQWM010000007">
    <property type="protein sequence ID" value="KAK8057019.1"/>
    <property type="molecule type" value="Genomic_DNA"/>
</dbReference>
<gene>
    <name evidence="1" type="ORF">PG996_010956</name>
</gene>
<protein>
    <submittedName>
        <fullName evidence="1">Interferon-induced GTP-binding protein Mx2</fullName>
    </submittedName>
</protein>
<comment type="caution">
    <text evidence="1">The sequence shown here is derived from an EMBL/GenBank/DDBJ whole genome shotgun (WGS) entry which is preliminary data.</text>
</comment>
<evidence type="ECO:0000313" key="1">
    <source>
        <dbReference type="EMBL" id="KAK8057019.1"/>
    </source>
</evidence>
<evidence type="ECO:0000313" key="2">
    <source>
        <dbReference type="Proteomes" id="UP001446871"/>
    </source>
</evidence>
<accession>A0ABR1UGN7</accession>
<sequence length="122" mass="13951">MGSTQNSRVWGITDLNALQGAVKELGTTYALLHPHVRNELWDNHILEALQKSYDRAMEHARFLLKVEREGSPYTLNHYFNKNLQKAQNTRLAEIVSSVGEKVTYSPNDPHRAKLRIRPKGSI</sequence>
<dbReference type="Proteomes" id="UP001446871">
    <property type="component" value="Unassembled WGS sequence"/>
</dbReference>
<proteinExistence type="predicted"/>